<reference evidence="1 2" key="1">
    <citation type="journal article" date="2006" name="Proc. Natl. Acad. Sci. U.S.A.">
        <title>Multireplicon genome architecture of Lactobacillus salivarius.</title>
        <authorList>
            <person name="Claesson M.J."/>
            <person name="Li Y."/>
            <person name="Leahy S."/>
            <person name="Canchaya C."/>
            <person name="van Pijkeren J.P."/>
            <person name="Cerdeno-Tarraga A.M."/>
            <person name="Parkhill J."/>
            <person name="Flynn S."/>
            <person name="O'Sullivan G.C."/>
            <person name="Collins J.K."/>
            <person name="Higgins D."/>
            <person name="Shanahan F."/>
            <person name="Fitzgerald G.F."/>
            <person name="van Sinderen D."/>
            <person name="O'Toole P.W."/>
        </authorList>
    </citation>
    <scope>NUCLEOTIDE SEQUENCE [LARGE SCALE GENOMIC DNA]</scope>
    <source>
        <strain evidence="1 2">UCC118</strain>
    </source>
</reference>
<dbReference type="STRING" id="362948.LSL_0772"/>
<dbReference type="KEGG" id="lsl:LSL_0772"/>
<organism evidence="1 2">
    <name type="scientific">Ligilactobacillus salivarius (strain UCC118)</name>
    <name type="common">Lactobacillus salivarius</name>
    <dbReference type="NCBI Taxonomy" id="362948"/>
    <lineage>
        <taxon>Bacteria</taxon>
        <taxon>Bacillati</taxon>
        <taxon>Bacillota</taxon>
        <taxon>Bacilli</taxon>
        <taxon>Lactobacillales</taxon>
        <taxon>Lactobacillaceae</taxon>
        <taxon>Ligilactobacillus</taxon>
    </lineage>
</organism>
<proteinExistence type="predicted"/>
<dbReference type="RefSeq" id="WP_011475933.1">
    <property type="nucleotide sequence ID" value="NC_007929.1"/>
</dbReference>
<name>A0JQL2_LIGS1</name>
<evidence type="ECO:0000313" key="1">
    <source>
        <dbReference type="EMBL" id="ABD99582.1"/>
    </source>
</evidence>
<sequence>MKINFKGKNEAKKLYQVGNVIRDISDTLYLVVGNAEDGYELVNLTDNTTTCKYVTLEDLVSEYADRNDTLVNVEINVL</sequence>
<dbReference type="AlphaFoldDB" id="A0JQL2"/>
<protein>
    <submittedName>
        <fullName evidence="1">Uncharacterized protein</fullName>
    </submittedName>
</protein>
<gene>
    <name evidence="1" type="ordered locus">LSL_0772</name>
</gene>
<dbReference type="EMBL" id="CP000233">
    <property type="protein sequence ID" value="ABD99582.1"/>
    <property type="molecule type" value="Genomic_DNA"/>
</dbReference>
<dbReference type="Proteomes" id="UP000006559">
    <property type="component" value="Chromosome"/>
</dbReference>
<keyword evidence="2" id="KW-1185">Reference proteome</keyword>
<evidence type="ECO:0000313" key="2">
    <source>
        <dbReference type="Proteomes" id="UP000006559"/>
    </source>
</evidence>
<accession>A0JQL2</accession>
<dbReference type="HOGENOM" id="CLU_2617627_0_0_9"/>